<accession>A0A9P6AIS5</accession>
<protein>
    <submittedName>
        <fullName evidence="2">Uncharacterized protein</fullName>
    </submittedName>
</protein>
<dbReference type="OrthoDB" id="3226064at2759"/>
<sequence>MSFVLHLFRERYEGMEEPWDNTAKETGDRVLVDAFNTCATTLRSAPTGGDMELQEFSGCTNLLRLNQNATDRAGIDESNRRQPMEAVSLTGRQKEIRARRDRDPEWTTVLQFGQESILEVESMGGTQGCLASGGLNEGPTAKSSRAQ</sequence>
<feature type="region of interest" description="Disordered" evidence="1">
    <location>
        <begin position="128"/>
        <end position="147"/>
    </location>
</feature>
<organism evidence="2 3">
    <name type="scientific">Hydnum rufescens UP504</name>
    <dbReference type="NCBI Taxonomy" id="1448309"/>
    <lineage>
        <taxon>Eukaryota</taxon>
        <taxon>Fungi</taxon>
        <taxon>Dikarya</taxon>
        <taxon>Basidiomycota</taxon>
        <taxon>Agaricomycotina</taxon>
        <taxon>Agaricomycetes</taxon>
        <taxon>Cantharellales</taxon>
        <taxon>Hydnaceae</taxon>
        <taxon>Hydnum</taxon>
    </lineage>
</organism>
<dbReference type="AlphaFoldDB" id="A0A9P6AIS5"/>
<evidence type="ECO:0000313" key="2">
    <source>
        <dbReference type="EMBL" id="KAF9506085.1"/>
    </source>
</evidence>
<evidence type="ECO:0000256" key="1">
    <source>
        <dbReference type="SAM" id="MobiDB-lite"/>
    </source>
</evidence>
<comment type="caution">
    <text evidence="2">The sequence shown here is derived from an EMBL/GenBank/DDBJ whole genome shotgun (WGS) entry which is preliminary data.</text>
</comment>
<gene>
    <name evidence="2" type="ORF">BS47DRAFT_1399801</name>
</gene>
<dbReference type="Proteomes" id="UP000886523">
    <property type="component" value="Unassembled WGS sequence"/>
</dbReference>
<name>A0A9P6AIS5_9AGAM</name>
<reference evidence="2" key="1">
    <citation type="journal article" date="2020" name="Nat. Commun.">
        <title>Large-scale genome sequencing of mycorrhizal fungi provides insights into the early evolution of symbiotic traits.</title>
        <authorList>
            <person name="Miyauchi S."/>
            <person name="Kiss E."/>
            <person name="Kuo A."/>
            <person name="Drula E."/>
            <person name="Kohler A."/>
            <person name="Sanchez-Garcia M."/>
            <person name="Morin E."/>
            <person name="Andreopoulos B."/>
            <person name="Barry K.W."/>
            <person name="Bonito G."/>
            <person name="Buee M."/>
            <person name="Carver A."/>
            <person name="Chen C."/>
            <person name="Cichocki N."/>
            <person name="Clum A."/>
            <person name="Culley D."/>
            <person name="Crous P.W."/>
            <person name="Fauchery L."/>
            <person name="Girlanda M."/>
            <person name="Hayes R.D."/>
            <person name="Keri Z."/>
            <person name="LaButti K."/>
            <person name="Lipzen A."/>
            <person name="Lombard V."/>
            <person name="Magnuson J."/>
            <person name="Maillard F."/>
            <person name="Murat C."/>
            <person name="Nolan M."/>
            <person name="Ohm R.A."/>
            <person name="Pangilinan J."/>
            <person name="Pereira M.F."/>
            <person name="Perotto S."/>
            <person name="Peter M."/>
            <person name="Pfister S."/>
            <person name="Riley R."/>
            <person name="Sitrit Y."/>
            <person name="Stielow J.B."/>
            <person name="Szollosi G."/>
            <person name="Zifcakova L."/>
            <person name="Stursova M."/>
            <person name="Spatafora J.W."/>
            <person name="Tedersoo L."/>
            <person name="Vaario L.M."/>
            <person name="Yamada A."/>
            <person name="Yan M."/>
            <person name="Wang P."/>
            <person name="Xu J."/>
            <person name="Bruns T."/>
            <person name="Baldrian P."/>
            <person name="Vilgalys R."/>
            <person name="Dunand C."/>
            <person name="Henrissat B."/>
            <person name="Grigoriev I.V."/>
            <person name="Hibbett D."/>
            <person name="Nagy L.G."/>
            <person name="Martin F.M."/>
        </authorList>
    </citation>
    <scope>NUCLEOTIDE SEQUENCE</scope>
    <source>
        <strain evidence="2">UP504</strain>
    </source>
</reference>
<proteinExistence type="predicted"/>
<keyword evidence="3" id="KW-1185">Reference proteome</keyword>
<dbReference type="EMBL" id="MU129124">
    <property type="protein sequence ID" value="KAF9506085.1"/>
    <property type="molecule type" value="Genomic_DNA"/>
</dbReference>
<evidence type="ECO:0000313" key="3">
    <source>
        <dbReference type="Proteomes" id="UP000886523"/>
    </source>
</evidence>